<feature type="coiled-coil region" evidence="1">
    <location>
        <begin position="427"/>
        <end position="455"/>
    </location>
</feature>
<dbReference type="AlphaFoldDB" id="A0A9X0XFN1"/>
<evidence type="ECO:0000313" key="4">
    <source>
        <dbReference type="Proteomes" id="UP000643207"/>
    </source>
</evidence>
<evidence type="ECO:0000256" key="2">
    <source>
        <dbReference type="SAM" id="MobiDB-lite"/>
    </source>
</evidence>
<gene>
    <name evidence="3" type="ORF">JI742_13740</name>
</gene>
<evidence type="ECO:0000313" key="3">
    <source>
        <dbReference type="EMBL" id="MBL0720944.1"/>
    </source>
</evidence>
<name>A0A9X0XFN1_9BURK</name>
<keyword evidence="4" id="KW-1185">Reference proteome</keyword>
<proteinExistence type="predicted"/>
<keyword evidence="1" id="KW-0175">Coiled coil</keyword>
<reference evidence="3 4" key="1">
    <citation type="submission" date="2021-01" db="EMBL/GenBank/DDBJ databases">
        <title>Piscinibacter sp. Jin2 Genome sequencing and assembly.</title>
        <authorList>
            <person name="Kim I."/>
        </authorList>
    </citation>
    <scope>NUCLEOTIDE SEQUENCE [LARGE SCALE GENOMIC DNA]</scope>
    <source>
        <strain evidence="3 4">Jin2</strain>
    </source>
</reference>
<accession>A0A9X0XFN1</accession>
<dbReference type="RefSeq" id="WP_201828069.1">
    <property type="nucleotide sequence ID" value="NZ_JAERRA010000005.1"/>
</dbReference>
<feature type="compositionally biased region" description="Low complexity" evidence="2">
    <location>
        <begin position="276"/>
        <end position="292"/>
    </location>
</feature>
<sequence length="496" mass="53766">MSGSGAVDYPDELKLAYWEKKKGSLPDKNEVADLLKALQKKHGAVAWAPFDPGWVKAAKTADELDEAFATRDRQWRSSVFALKKDANAVATAAQKMGKDKAAGKPVQEAAKAIGAAVDKFCSAIDDGADELKRLADKARGGLPSGDEDDDEDGPAWMEPKRLLQQLNLCKKDNDRNVQFAFVDKSDKAPGVLVLSPKQAGRSLFAKLQKETGVKTGAYGTTWMDGTQMMLQLDKPLGGLVKKLREPVKACGFRVTKIVLWNADGTVFEEEAEDTADPNATGGTTAPGQAAAPAADAAARFNARLKALLPRVQAAAGQPGGQDAKLLVSEAGVFARKQDFAKANALLDQAEARLGPAAPPPKAATAPTVVFTQSRLAWDKTRKLVQAELRKLELAVKDQSRDEPDYETIAANTQVIYQVLDFLDERLIDKLDEALNATLEDERRARQDEAREIIDEYLDYIRTDDMLQAIDDNGFVDVAIVSSLNACLTTVGKRLRA</sequence>
<dbReference type="EMBL" id="JAERRA010000005">
    <property type="protein sequence ID" value="MBL0720944.1"/>
    <property type="molecule type" value="Genomic_DNA"/>
</dbReference>
<feature type="region of interest" description="Disordered" evidence="2">
    <location>
        <begin position="270"/>
        <end position="292"/>
    </location>
</feature>
<evidence type="ECO:0000256" key="1">
    <source>
        <dbReference type="SAM" id="Coils"/>
    </source>
</evidence>
<organism evidence="3 4">
    <name type="scientific">Aquariibacter lacus</name>
    <dbReference type="NCBI Taxonomy" id="2801332"/>
    <lineage>
        <taxon>Bacteria</taxon>
        <taxon>Pseudomonadati</taxon>
        <taxon>Pseudomonadota</taxon>
        <taxon>Betaproteobacteria</taxon>
        <taxon>Burkholderiales</taxon>
        <taxon>Sphaerotilaceae</taxon>
        <taxon>Aquariibacter</taxon>
    </lineage>
</organism>
<protein>
    <submittedName>
        <fullName evidence="3">Uncharacterized protein</fullName>
    </submittedName>
</protein>
<dbReference type="Proteomes" id="UP000643207">
    <property type="component" value="Unassembled WGS sequence"/>
</dbReference>
<comment type="caution">
    <text evidence="3">The sequence shown here is derived from an EMBL/GenBank/DDBJ whole genome shotgun (WGS) entry which is preliminary data.</text>
</comment>